<organism evidence="2 3">
    <name type="scientific">Desulfomarina profundi</name>
    <dbReference type="NCBI Taxonomy" id="2772557"/>
    <lineage>
        <taxon>Bacteria</taxon>
        <taxon>Pseudomonadati</taxon>
        <taxon>Thermodesulfobacteriota</taxon>
        <taxon>Desulfobulbia</taxon>
        <taxon>Desulfobulbales</taxon>
        <taxon>Desulfobulbaceae</taxon>
        <taxon>Desulfomarina</taxon>
    </lineage>
</organism>
<name>A0A8D5JRD2_9BACT</name>
<proteinExistence type="predicted"/>
<dbReference type="PANTHER" id="PTHR33747:SF1">
    <property type="entry name" value="ADENYLATE CYCLASE-ASSOCIATED CAP C-TERMINAL DOMAIN-CONTAINING PROTEIN"/>
    <property type="match status" value="1"/>
</dbReference>
<feature type="domain" description="YchJ-like middle NTF2-like" evidence="1">
    <location>
        <begin position="32"/>
        <end position="127"/>
    </location>
</feature>
<dbReference type="InterPro" id="IPR048469">
    <property type="entry name" value="YchJ-like_M"/>
</dbReference>
<evidence type="ECO:0000313" key="2">
    <source>
        <dbReference type="EMBL" id="BCL60936.1"/>
    </source>
</evidence>
<dbReference type="Pfam" id="PF17775">
    <property type="entry name" value="YchJ_M-like"/>
    <property type="match status" value="1"/>
</dbReference>
<evidence type="ECO:0000313" key="3">
    <source>
        <dbReference type="Proteomes" id="UP000826725"/>
    </source>
</evidence>
<accession>A0A8D5JRD2</accession>
<dbReference type="NCBIfam" id="NF002449">
    <property type="entry name" value="PRK01617.1"/>
    <property type="match status" value="1"/>
</dbReference>
<protein>
    <submittedName>
        <fullName evidence="2">UPF0225 protein</fullName>
    </submittedName>
</protein>
<reference evidence="2" key="1">
    <citation type="submission" date="2020-09" db="EMBL/GenBank/DDBJ databases">
        <title>Desulfogranum mesoprofundum gen. nov., sp. nov., a novel mesophilic, sulfate-reducing chemolithoautotroph isolated from a deep-sea hydrothermal vent chimney in the Suiyo Seamount.</title>
        <authorList>
            <person name="Hashimoto Y."/>
            <person name="Nakagawa S."/>
        </authorList>
    </citation>
    <scope>NUCLEOTIDE SEQUENCE</scope>
    <source>
        <strain evidence="2">KT2</strain>
    </source>
</reference>
<dbReference type="PANTHER" id="PTHR33747">
    <property type="entry name" value="UPF0225 PROTEIN SCO1677"/>
    <property type="match status" value="1"/>
</dbReference>
<dbReference type="InterPro" id="IPR004027">
    <property type="entry name" value="SEC_C_motif"/>
</dbReference>
<dbReference type="KEGG" id="dbk:DGMP_16290"/>
<dbReference type="Proteomes" id="UP000826725">
    <property type="component" value="Chromosome"/>
</dbReference>
<dbReference type="EMBL" id="AP024086">
    <property type="protein sequence ID" value="BCL60936.1"/>
    <property type="molecule type" value="Genomic_DNA"/>
</dbReference>
<dbReference type="AlphaFoldDB" id="A0A8D5JRD2"/>
<gene>
    <name evidence="2" type="ORF">DGMP_16290</name>
</gene>
<dbReference type="RefSeq" id="WP_228857014.1">
    <property type="nucleotide sequence ID" value="NZ_AP024086.1"/>
</dbReference>
<sequence>MTHETTPCPCGSGEPFSACCDPVLNNHSRAETALQLMRSRYTAFIHKHDKHILASWDPSTRPRSLNHDAHPVSWVGLQVHETEKGMENDTEGTVTFTASYIEQGQLCHLREKSKFRKDNELWFYIHGECELKKEKISRNSTCPCGSGKKFKRCCLQVS</sequence>
<keyword evidence="3" id="KW-1185">Reference proteome</keyword>
<dbReference type="Pfam" id="PF02810">
    <property type="entry name" value="SEC-C"/>
    <property type="match status" value="2"/>
</dbReference>
<evidence type="ECO:0000259" key="1">
    <source>
        <dbReference type="Pfam" id="PF17775"/>
    </source>
</evidence>